<sequence length="133" mass="13652">MVEDHRRGGRGAQPLRQLTGAVGVQDADERQAQRPRRLGEHGGGGDDVGRVGLQGALDVPATGKSSRPGRSCSSRWTPPACRVTCPPIATPRPGPLVACAVACLNAAMRAWPAGDGAGSRDALLARAMNAPLG</sequence>
<proteinExistence type="predicted"/>
<organism evidence="2 3">
    <name type="scientific">Actinoplanes teichomyceticus</name>
    <dbReference type="NCBI Taxonomy" id="1867"/>
    <lineage>
        <taxon>Bacteria</taxon>
        <taxon>Bacillati</taxon>
        <taxon>Actinomycetota</taxon>
        <taxon>Actinomycetes</taxon>
        <taxon>Micromonosporales</taxon>
        <taxon>Micromonosporaceae</taxon>
        <taxon>Actinoplanes</taxon>
    </lineage>
</organism>
<protein>
    <submittedName>
        <fullName evidence="2">Uncharacterized protein</fullName>
    </submittedName>
</protein>
<dbReference type="EMBL" id="VIWY01000001">
    <property type="protein sequence ID" value="TWG26594.1"/>
    <property type="molecule type" value="Genomic_DNA"/>
</dbReference>
<dbReference type="RefSeq" id="WP_122975862.1">
    <property type="nucleotide sequence ID" value="NZ_BOMX01000165.1"/>
</dbReference>
<feature type="compositionally biased region" description="Basic and acidic residues" evidence="1">
    <location>
        <begin position="27"/>
        <end position="49"/>
    </location>
</feature>
<dbReference type="AlphaFoldDB" id="A0A561WRY1"/>
<accession>A0A561WRY1</accession>
<evidence type="ECO:0000313" key="2">
    <source>
        <dbReference type="EMBL" id="TWG26594.1"/>
    </source>
</evidence>
<name>A0A561WRY1_ACTTI</name>
<evidence type="ECO:0000256" key="1">
    <source>
        <dbReference type="SAM" id="MobiDB-lite"/>
    </source>
</evidence>
<evidence type="ECO:0000313" key="3">
    <source>
        <dbReference type="Proteomes" id="UP000320239"/>
    </source>
</evidence>
<comment type="caution">
    <text evidence="2">The sequence shown here is derived from an EMBL/GenBank/DDBJ whole genome shotgun (WGS) entry which is preliminary data.</text>
</comment>
<feature type="region of interest" description="Disordered" evidence="1">
    <location>
        <begin position="1"/>
        <end position="77"/>
    </location>
</feature>
<keyword evidence="3" id="KW-1185">Reference proteome</keyword>
<gene>
    <name evidence="2" type="ORF">FHX34_1011582</name>
</gene>
<dbReference type="Proteomes" id="UP000320239">
    <property type="component" value="Unassembled WGS sequence"/>
</dbReference>
<reference evidence="2 3" key="1">
    <citation type="submission" date="2019-06" db="EMBL/GenBank/DDBJ databases">
        <title>Sequencing the genomes of 1000 actinobacteria strains.</title>
        <authorList>
            <person name="Klenk H.-P."/>
        </authorList>
    </citation>
    <scope>NUCLEOTIDE SEQUENCE [LARGE SCALE GENOMIC DNA]</scope>
    <source>
        <strain evidence="2 3">DSM 43866</strain>
    </source>
</reference>